<feature type="region of interest" description="Disordered" evidence="1">
    <location>
        <begin position="234"/>
        <end position="257"/>
    </location>
</feature>
<proteinExistence type="predicted"/>
<comment type="caution">
    <text evidence="2">The sequence shown here is derived from an EMBL/GenBank/DDBJ whole genome shotgun (WGS) entry which is preliminary data.</text>
</comment>
<reference evidence="2 3" key="1">
    <citation type="submission" date="2019-01" db="EMBL/GenBank/DDBJ databases">
        <title>Bacillus sp. M5HDSG1-1, whole genome shotgun sequence.</title>
        <authorList>
            <person name="Tuo L."/>
        </authorList>
    </citation>
    <scope>NUCLEOTIDE SEQUENCE [LARGE SCALE GENOMIC DNA]</scope>
    <source>
        <strain evidence="2 3">M5HDSG1-1</strain>
    </source>
</reference>
<feature type="compositionally biased region" description="Polar residues" evidence="1">
    <location>
        <begin position="244"/>
        <end position="257"/>
    </location>
</feature>
<dbReference type="RefSeq" id="WP_127742874.1">
    <property type="nucleotide sequence ID" value="NZ_RZTZ01000029.1"/>
</dbReference>
<feature type="compositionally biased region" description="Basic and acidic residues" evidence="1">
    <location>
        <begin position="234"/>
        <end position="243"/>
    </location>
</feature>
<feature type="region of interest" description="Disordered" evidence="1">
    <location>
        <begin position="107"/>
        <end position="132"/>
    </location>
</feature>
<name>A0A437K344_9BACI</name>
<evidence type="ECO:0000256" key="1">
    <source>
        <dbReference type="SAM" id="MobiDB-lite"/>
    </source>
</evidence>
<evidence type="ECO:0000313" key="3">
    <source>
        <dbReference type="Proteomes" id="UP000288024"/>
    </source>
</evidence>
<feature type="compositionally biased region" description="Basic and acidic residues" evidence="1">
    <location>
        <begin position="119"/>
        <end position="132"/>
    </location>
</feature>
<organism evidence="2 3">
    <name type="scientific">Niallia taxi</name>
    <dbReference type="NCBI Taxonomy" id="2499688"/>
    <lineage>
        <taxon>Bacteria</taxon>
        <taxon>Bacillati</taxon>
        <taxon>Bacillota</taxon>
        <taxon>Bacilli</taxon>
        <taxon>Bacillales</taxon>
        <taxon>Bacillaceae</taxon>
        <taxon>Niallia</taxon>
    </lineage>
</organism>
<accession>A0A437K344</accession>
<dbReference type="EMBL" id="RZTZ01000029">
    <property type="protein sequence ID" value="RVT56433.1"/>
    <property type="molecule type" value="Genomic_DNA"/>
</dbReference>
<sequence>MQGWIKVHRKLLNSEVFRNEKLLKVFMYCLLKASHSDFQQVIGRQAVPVNPGQFVFGRKKAAQELEMHESTVRDYINLLKKQEIIDIKSTNKYSVITVVNWGLYQSENENPDNKNANKKTTERQQKDTYKNVKNDKEENIIAEIKDLRQQYSPEVQALIDQYWNAIKKTRKTNQISYSVIAKTMKLWNKFEKVIVHYALKKHLAAYDDEDHNEKYTLGIMRNTTTDQATDLLTKKESKFKRPEPQNNLTQFDLDNLY</sequence>
<keyword evidence="3" id="KW-1185">Reference proteome</keyword>
<gene>
    <name evidence="2" type="ORF">EM808_27480</name>
</gene>
<dbReference type="Proteomes" id="UP000288024">
    <property type="component" value="Unassembled WGS sequence"/>
</dbReference>
<evidence type="ECO:0008006" key="4">
    <source>
        <dbReference type="Google" id="ProtNLM"/>
    </source>
</evidence>
<evidence type="ECO:0000313" key="2">
    <source>
        <dbReference type="EMBL" id="RVT56433.1"/>
    </source>
</evidence>
<dbReference type="AlphaFoldDB" id="A0A437K344"/>
<protein>
    <recommendedName>
        <fullName evidence="4">Replication protein</fullName>
    </recommendedName>
</protein>